<dbReference type="PRINTS" id="PR00039">
    <property type="entry name" value="HTHLYSR"/>
</dbReference>
<dbReference type="PROSITE" id="PS50931">
    <property type="entry name" value="HTH_LYSR"/>
    <property type="match status" value="1"/>
</dbReference>
<name>A0AAP2DLC4_9BACT</name>
<dbReference type="Pfam" id="PF00126">
    <property type="entry name" value="HTH_1"/>
    <property type="match status" value="1"/>
</dbReference>
<evidence type="ECO:0000259" key="5">
    <source>
        <dbReference type="PROSITE" id="PS50931"/>
    </source>
</evidence>
<dbReference type="InterPro" id="IPR000847">
    <property type="entry name" value="LysR_HTH_N"/>
</dbReference>
<keyword evidence="3" id="KW-0238">DNA-binding</keyword>
<dbReference type="Gene3D" id="1.10.10.10">
    <property type="entry name" value="Winged helix-like DNA-binding domain superfamily/Winged helix DNA-binding domain"/>
    <property type="match status" value="1"/>
</dbReference>
<dbReference type="RefSeq" id="WP_254164610.1">
    <property type="nucleotide sequence ID" value="NZ_JAHESF010000015.1"/>
</dbReference>
<dbReference type="Pfam" id="PF03466">
    <property type="entry name" value="LysR_substrate"/>
    <property type="match status" value="1"/>
</dbReference>
<dbReference type="InterPro" id="IPR036388">
    <property type="entry name" value="WH-like_DNA-bd_sf"/>
</dbReference>
<sequence length="302" mass="34131">MLSFNHEVFLEVARQLSFTKASQVLYISQPAITKHIQQLEKHYKASLFNRKGNTISLSEAGRTLFDFLMRAKSIEKQLEYEINTHRDKFHAKGELKLGASTTIALYIIPTVLSGFRKKHPEVRISLLNRNTENVLKALLDNEIDLGIVEGKNKMSQVHSQPFLADEVVPVCSAHSYLTKKMKYTISDIKDIPIVLRERGSGTLAVVKHALGSHGIKMSDLKISIRLGGTEALKNFVLADDSMGFLSMRAVSKELASGELVRLYIDGFTVVRQFYFIQRHGDENHGLNDAFIKFAKSYYNIKL</sequence>
<dbReference type="InterPro" id="IPR036390">
    <property type="entry name" value="WH_DNA-bd_sf"/>
</dbReference>
<dbReference type="EMBL" id="JAHESF010000015">
    <property type="protein sequence ID" value="MBT1698445.1"/>
    <property type="molecule type" value="Genomic_DNA"/>
</dbReference>
<dbReference type="PANTHER" id="PTHR30126:SF39">
    <property type="entry name" value="HTH-TYPE TRANSCRIPTIONAL REGULATOR CYSL"/>
    <property type="match status" value="1"/>
</dbReference>
<proteinExistence type="inferred from homology"/>
<evidence type="ECO:0000256" key="4">
    <source>
        <dbReference type="ARBA" id="ARBA00023163"/>
    </source>
</evidence>
<protein>
    <submittedName>
        <fullName evidence="6">LysR family transcriptional regulator</fullName>
    </submittedName>
</protein>
<evidence type="ECO:0000256" key="2">
    <source>
        <dbReference type="ARBA" id="ARBA00023015"/>
    </source>
</evidence>
<dbReference type="AlphaFoldDB" id="A0AAP2DLC4"/>
<keyword evidence="4" id="KW-0804">Transcription</keyword>
<evidence type="ECO:0000313" key="7">
    <source>
        <dbReference type="Proteomes" id="UP001319200"/>
    </source>
</evidence>
<dbReference type="GO" id="GO:0003700">
    <property type="term" value="F:DNA-binding transcription factor activity"/>
    <property type="evidence" value="ECO:0007669"/>
    <property type="project" value="InterPro"/>
</dbReference>
<accession>A0AAP2DLC4</accession>
<feature type="domain" description="HTH lysR-type" evidence="5">
    <location>
        <begin position="7"/>
        <end position="58"/>
    </location>
</feature>
<evidence type="ECO:0000256" key="1">
    <source>
        <dbReference type="ARBA" id="ARBA00009437"/>
    </source>
</evidence>
<keyword evidence="2" id="KW-0805">Transcription regulation</keyword>
<dbReference type="SUPFAM" id="SSF46785">
    <property type="entry name" value="Winged helix' DNA-binding domain"/>
    <property type="match status" value="1"/>
</dbReference>
<dbReference type="GO" id="GO:0000976">
    <property type="term" value="F:transcription cis-regulatory region binding"/>
    <property type="evidence" value="ECO:0007669"/>
    <property type="project" value="TreeGrafter"/>
</dbReference>
<dbReference type="Proteomes" id="UP001319200">
    <property type="component" value="Unassembled WGS sequence"/>
</dbReference>
<evidence type="ECO:0000313" key="6">
    <source>
        <dbReference type="EMBL" id="MBT1698445.1"/>
    </source>
</evidence>
<gene>
    <name evidence="6" type="ORF">KK083_16260</name>
</gene>
<comment type="similarity">
    <text evidence="1">Belongs to the LysR transcriptional regulatory family.</text>
</comment>
<keyword evidence="7" id="KW-1185">Reference proteome</keyword>
<dbReference type="InterPro" id="IPR005119">
    <property type="entry name" value="LysR_subst-bd"/>
</dbReference>
<dbReference type="PANTHER" id="PTHR30126">
    <property type="entry name" value="HTH-TYPE TRANSCRIPTIONAL REGULATOR"/>
    <property type="match status" value="1"/>
</dbReference>
<reference evidence="6 7" key="1">
    <citation type="submission" date="2021-05" db="EMBL/GenBank/DDBJ databases">
        <title>A Polyphasic approach of four new species of the genus Ohtaekwangia: Ohtaekwangia histidinii sp. nov., Ohtaekwangia cretensis sp. nov., Ohtaekwangia indiensis sp. nov., Ohtaekwangia reichenbachii sp. nov. from diverse environment.</title>
        <authorList>
            <person name="Octaviana S."/>
        </authorList>
    </citation>
    <scope>NUCLEOTIDE SEQUENCE [LARGE SCALE GENOMIC DNA]</scope>
    <source>
        <strain evidence="6 7">PWU4</strain>
    </source>
</reference>
<organism evidence="6 7">
    <name type="scientific">Chryseosolibacter histidini</name>
    <dbReference type="NCBI Taxonomy" id="2782349"/>
    <lineage>
        <taxon>Bacteria</taxon>
        <taxon>Pseudomonadati</taxon>
        <taxon>Bacteroidota</taxon>
        <taxon>Cytophagia</taxon>
        <taxon>Cytophagales</taxon>
        <taxon>Chryseotaleaceae</taxon>
        <taxon>Chryseosolibacter</taxon>
    </lineage>
</organism>
<dbReference type="Gene3D" id="3.40.190.290">
    <property type="match status" value="1"/>
</dbReference>
<comment type="caution">
    <text evidence="6">The sequence shown here is derived from an EMBL/GenBank/DDBJ whole genome shotgun (WGS) entry which is preliminary data.</text>
</comment>
<dbReference type="SUPFAM" id="SSF53850">
    <property type="entry name" value="Periplasmic binding protein-like II"/>
    <property type="match status" value="1"/>
</dbReference>
<evidence type="ECO:0000256" key="3">
    <source>
        <dbReference type="ARBA" id="ARBA00023125"/>
    </source>
</evidence>